<dbReference type="Pfam" id="PF09722">
    <property type="entry name" value="Xre_MbcA_ParS_C"/>
    <property type="match status" value="1"/>
</dbReference>
<feature type="domain" description="Antitoxin Xre/MbcA/ParS-like toxin-binding" evidence="2">
    <location>
        <begin position="123"/>
        <end position="171"/>
    </location>
</feature>
<comment type="caution">
    <text evidence="4">The sequence shown here is derived from an EMBL/GenBank/DDBJ whole genome shotgun (WGS) entry which is preliminary data.</text>
</comment>
<accession>A0ABQ0A5A7</accession>
<evidence type="ECO:0008006" key="6">
    <source>
        <dbReference type="Google" id="ProtNLM"/>
    </source>
</evidence>
<dbReference type="InterPro" id="IPR011979">
    <property type="entry name" value="Antitox_Xre"/>
</dbReference>
<reference evidence="4 5" key="1">
    <citation type="submission" date="2024-04" db="EMBL/GenBank/DDBJ databases">
        <title>Draft genome sequence of Sessilibacter corallicola NBRC 116591.</title>
        <authorList>
            <person name="Miyakawa T."/>
            <person name="Kusuya Y."/>
            <person name="Miura T."/>
        </authorList>
    </citation>
    <scope>NUCLEOTIDE SEQUENCE [LARGE SCALE GENOMIC DNA]</scope>
    <source>
        <strain evidence="4 5">KU-00831-HH</strain>
    </source>
</reference>
<dbReference type="Proteomes" id="UP001465153">
    <property type="component" value="Unassembled WGS sequence"/>
</dbReference>
<gene>
    <name evidence="4" type="ORF">NBRC116591_06360</name>
</gene>
<dbReference type="InterPro" id="IPR024467">
    <property type="entry name" value="Xre/MbcA/ParS-like_toxin-bd"/>
</dbReference>
<feature type="domain" description="Antitoxin Xre-like helix-turn-helix" evidence="3">
    <location>
        <begin position="76"/>
        <end position="116"/>
    </location>
</feature>
<dbReference type="Pfam" id="PF20432">
    <property type="entry name" value="Xre-like-HTH"/>
    <property type="match status" value="1"/>
</dbReference>
<name>A0ABQ0A5A7_9GAMM</name>
<evidence type="ECO:0000259" key="3">
    <source>
        <dbReference type="Pfam" id="PF20432"/>
    </source>
</evidence>
<dbReference type="InterPro" id="IPR046847">
    <property type="entry name" value="Xre-like_HTH"/>
</dbReference>
<dbReference type="NCBIfam" id="TIGR02293">
    <property type="entry name" value="TAS_TIGR02293"/>
    <property type="match status" value="1"/>
</dbReference>
<evidence type="ECO:0000313" key="4">
    <source>
        <dbReference type="EMBL" id="GAA6166826.1"/>
    </source>
</evidence>
<evidence type="ECO:0000256" key="1">
    <source>
        <dbReference type="SAM" id="MobiDB-lite"/>
    </source>
</evidence>
<sequence length="174" mass="18972">MAFQNRPIAVPKKGKASSNQTVASALTRGQPADVNLSTGLLLPRVTGVSSGNHREILSSIRKGFNFGCIPLLEQELHSNRKELSSILSIPTSTLARRQKAGTLNTDESDRVARLARLKDSAVAMMQGDNEAAINWLRTPLEIFDNETPIQHASTEMGARDVEDLIGRIRHGVFS</sequence>
<evidence type="ECO:0000259" key="2">
    <source>
        <dbReference type="Pfam" id="PF09722"/>
    </source>
</evidence>
<protein>
    <recommendedName>
        <fullName evidence="6">DUF2384 domain-containing protein</fullName>
    </recommendedName>
</protein>
<dbReference type="EMBL" id="BAABWN010000002">
    <property type="protein sequence ID" value="GAA6166826.1"/>
    <property type="molecule type" value="Genomic_DNA"/>
</dbReference>
<dbReference type="RefSeq" id="WP_353301664.1">
    <property type="nucleotide sequence ID" value="NZ_BAABWN010000002.1"/>
</dbReference>
<feature type="region of interest" description="Disordered" evidence="1">
    <location>
        <begin position="1"/>
        <end position="24"/>
    </location>
</feature>
<organism evidence="4 5">
    <name type="scientific">Sessilibacter corallicola</name>
    <dbReference type="NCBI Taxonomy" id="2904075"/>
    <lineage>
        <taxon>Bacteria</taxon>
        <taxon>Pseudomonadati</taxon>
        <taxon>Pseudomonadota</taxon>
        <taxon>Gammaproteobacteria</taxon>
        <taxon>Cellvibrionales</taxon>
        <taxon>Cellvibrionaceae</taxon>
        <taxon>Sessilibacter</taxon>
    </lineage>
</organism>
<proteinExistence type="predicted"/>
<evidence type="ECO:0000313" key="5">
    <source>
        <dbReference type="Proteomes" id="UP001465153"/>
    </source>
</evidence>
<keyword evidence="5" id="KW-1185">Reference proteome</keyword>